<protein>
    <submittedName>
        <fullName evidence="3">Uncharacterized protein</fullName>
    </submittedName>
</protein>
<evidence type="ECO:0000256" key="1">
    <source>
        <dbReference type="ARBA" id="ARBA00007563"/>
    </source>
</evidence>
<comment type="similarity">
    <text evidence="1">Belongs to the IFT43 family.</text>
</comment>
<dbReference type="Pfam" id="PF15305">
    <property type="entry name" value="IFT43"/>
    <property type="match status" value="1"/>
</dbReference>
<comment type="caution">
    <text evidence="3">The sequence shown here is derived from an EMBL/GenBank/DDBJ whole genome shotgun (WGS) entry which is preliminary data.</text>
</comment>
<gene>
    <name evidence="3" type="ORF">TcWFU_007002</name>
</gene>
<dbReference type="EMBL" id="JAKROA010000003">
    <property type="protein sequence ID" value="KAL5109152.1"/>
    <property type="molecule type" value="Genomic_DNA"/>
</dbReference>
<sequence>MDGTDEKVSVVDADIPVIPEIENTDEAPQDYDIISAPSALVKRMPTYVQLENEILTFHSLQTLDNIIDLTLLANFLDPKEDTEEEDETWNWNRLRTTLAYN</sequence>
<name>A0ABR4QHV5_9CEST</name>
<evidence type="ECO:0000313" key="4">
    <source>
        <dbReference type="Proteomes" id="UP001651158"/>
    </source>
</evidence>
<keyword evidence="2" id="KW-0970">Cilium biogenesis/degradation</keyword>
<dbReference type="PANTHER" id="PTHR33724:SF1">
    <property type="entry name" value="INTRAFLAGELLAR TRANSPORT PROTEIN 43 HOMOLOG"/>
    <property type="match status" value="1"/>
</dbReference>
<accession>A0ABR4QHV5</accession>
<proteinExistence type="inferred from homology"/>
<evidence type="ECO:0000256" key="2">
    <source>
        <dbReference type="ARBA" id="ARBA00022794"/>
    </source>
</evidence>
<keyword evidence="4" id="KW-1185">Reference proteome</keyword>
<evidence type="ECO:0000313" key="3">
    <source>
        <dbReference type="EMBL" id="KAL5109152.1"/>
    </source>
</evidence>
<dbReference type="InterPro" id="IPR029302">
    <property type="entry name" value="IFT43"/>
</dbReference>
<reference evidence="3 4" key="1">
    <citation type="journal article" date="2022" name="Front. Cell. Infect. Microbiol.">
        <title>The Genomes of Two Strains of Taenia crassiceps the Animal Model for the Study of Human Cysticercosis.</title>
        <authorList>
            <person name="Bobes R.J."/>
            <person name="Estrada K."/>
            <person name="Rios-Valencia D.G."/>
            <person name="Calderon-Gallegos A."/>
            <person name="de la Torre P."/>
            <person name="Carrero J.C."/>
            <person name="Sanchez-Flores A."/>
            <person name="Laclette J.P."/>
        </authorList>
    </citation>
    <scope>NUCLEOTIDE SEQUENCE [LARGE SCALE GENOMIC DNA]</scope>
    <source>
        <strain evidence="3">WFUcys</strain>
    </source>
</reference>
<dbReference type="PANTHER" id="PTHR33724">
    <property type="entry name" value="INTRAFLAGELLAR TRANSPORT PROTEIN 43 HOMOLOG"/>
    <property type="match status" value="1"/>
</dbReference>
<organism evidence="3 4">
    <name type="scientific">Taenia crassiceps</name>
    <dbReference type="NCBI Taxonomy" id="6207"/>
    <lineage>
        <taxon>Eukaryota</taxon>
        <taxon>Metazoa</taxon>
        <taxon>Spiralia</taxon>
        <taxon>Lophotrochozoa</taxon>
        <taxon>Platyhelminthes</taxon>
        <taxon>Cestoda</taxon>
        <taxon>Eucestoda</taxon>
        <taxon>Cyclophyllidea</taxon>
        <taxon>Taeniidae</taxon>
        <taxon>Taenia</taxon>
    </lineage>
</organism>
<dbReference type="Proteomes" id="UP001651158">
    <property type="component" value="Unassembled WGS sequence"/>
</dbReference>